<accession>A0AAD1RPK0</accession>
<gene>
    <name evidence="2" type="ORF">PECUL_23A041093</name>
</gene>
<name>A0AAD1RPK0_PELCU</name>
<dbReference type="Gene3D" id="3.30.70.1820">
    <property type="entry name" value="L1 transposable element, RRM domain"/>
    <property type="match status" value="1"/>
</dbReference>
<dbReference type="AlphaFoldDB" id="A0AAD1RPK0"/>
<evidence type="ECO:0000256" key="1">
    <source>
        <dbReference type="SAM" id="MobiDB-lite"/>
    </source>
</evidence>
<keyword evidence="3" id="KW-1185">Reference proteome</keyword>
<evidence type="ECO:0000313" key="2">
    <source>
        <dbReference type="EMBL" id="CAH2274437.1"/>
    </source>
</evidence>
<dbReference type="Proteomes" id="UP001295444">
    <property type="component" value="Chromosome 03"/>
</dbReference>
<dbReference type="SUPFAM" id="SSF57997">
    <property type="entry name" value="Tropomyosin"/>
    <property type="match status" value="1"/>
</dbReference>
<protein>
    <submittedName>
        <fullName evidence="2">Uncharacterized protein</fullName>
    </submittedName>
</protein>
<feature type="compositionally biased region" description="Basic residues" evidence="1">
    <location>
        <begin position="1"/>
        <end position="10"/>
    </location>
</feature>
<feature type="region of interest" description="Disordered" evidence="1">
    <location>
        <begin position="1"/>
        <end position="52"/>
    </location>
</feature>
<dbReference type="InterPro" id="IPR004244">
    <property type="entry name" value="Transposase_22"/>
</dbReference>
<dbReference type="PANTHER" id="PTHR11505">
    <property type="entry name" value="L1 TRANSPOSABLE ELEMENT-RELATED"/>
    <property type="match status" value="1"/>
</dbReference>
<organism evidence="2 3">
    <name type="scientific">Pelobates cultripes</name>
    <name type="common">Western spadefoot toad</name>
    <dbReference type="NCBI Taxonomy" id="61616"/>
    <lineage>
        <taxon>Eukaryota</taxon>
        <taxon>Metazoa</taxon>
        <taxon>Chordata</taxon>
        <taxon>Craniata</taxon>
        <taxon>Vertebrata</taxon>
        <taxon>Euteleostomi</taxon>
        <taxon>Amphibia</taxon>
        <taxon>Batrachia</taxon>
        <taxon>Anura</taxon>
        <taxon>Pelobatoidea</taxon>
        <taxon>Pelobatidae</taxon>
        <taxon>Pelobates</taxon>
    </lineage>
</organism>
<reference evidence="2" key="1">
    <citation type="submission" date="2022-03" db="EMBL/GenBank/DDBJ databases">
        <authorList>
            <person name="Alioto T."/>
            <person name="Alioto T."/>
            <person name="Gomez Garrido J."/>
        </authorList>
    </citation>
    <scope>NUCLEOTIDE SEQUENCE</scope>
</reference>
<sequence>MAQHKAKKNATRADKFTFFAQKTPQTPTGLFPLSQDGADGAEEEGSSHDQIQADDTLTKRHLTRALETLSNKLIESWQHSIDALRRDIQDIGGRTSHLESKMDEVAVAHDDLAAHEESLEDRLALAESRLEDIEDRARLNNLRIRGVPESVQPADLQAYVRGHLGAYAPEVPSDMLLLDRVHRLPRPRHLSDSAPRDILLRAHYFHIKEHILRKNVQHE</sequence>
<evidence type="ECO:0000313" key="3">
    <source>
        <dbReference type="Proteomes" id="UP001295444"/>
    </source>
</evidence>
<dbReference type="EMBL" id="OW240914">
    <property type="protein sequence ID" value="CAH2274437.1"/>
    <property type="molecule type" value="Genomic_DNA"/>
</dbReference>
<proteinExistence type="predicted"/>